<sequence>MVVHKKINLKEKITEDYLDLSLCNLEKIPIKEILEFPKIKRLNLSFNNLSNLPSDISKLQHIKEIDLSKNHLQSLPENIGSLVNLKCLDLLGNQLKSLPESFSELKSLQWLDLKDNPLDSELKKAAGECNDEIQCKKCAINVVRYMKQVAAEEERKRQIEIRRKKEKEAKQQAEELAKEKEIKLQKKREREQKKLQQKQTNEENLEHEGFNENFNTSSCLNSPNKHIKSGGCQTFLSTLSFLFFVTLIICGTYFVLVNYCESGNKLRIRIKNYSKANYLSHLIQMLDQNVCPVINQNKVPYQNFIKLFQQINL</sequence>
<keyword evidence="1" id="KW-0433">Leucine-rich repeat</keyword>
<dbReference type="GO" id="GO:0005737">
    <property type="term" value="C:cytoplasm"/>
    <property type="evidence" value="ECO:0007669"/>
    <property type="project" value="TreeGrafter"/>
</dbReference>
<evidence type="ECO:0000259" key="5">
    <source>
        <dbReference type="Pfam" id="PF23598"/>
    </source>
</evidence>
<dbReference type="AlphaFoldDB" id="A0A173GPH0"/>
<dbReference type="SUPFAM" id="SSF52058">
    <property type="entry name" value="L domain-like"/>
    <property type="match status" value="1"/>
</dbReference>
<dbReference type="PANTHER" id="PTHR48051:SF1">
    <property type="entry name" value="RAS SUPPRESSOR PROTEIN 1"/>
    <property type="match status" value="1"/>
</dbReference>
<dbReference type="SMART" id="SM00369">
    <property type="entry name" value="LRR_TYP"/>
    <property type="match status" value="4"/>
</dbReference>
<keyword evidence="3" id="KW-0175">Coiled coil</keyword>
<dbReference type="SMR" id="A0A173GPH0"/>
<keyword evidence="4" id="KW-0472">Membrane</keyword>
<dbReference type="Gene3D" id="3.80.10.10">
    <property type="entry name" value="Ribonuclease Inhibitor"/>
    <property type="match status" value="1"/>
</dbReference>
<reference evidence="6" key="1">
    <citation type="submission" date="2015-12" db="EMBL/GenBank/DDBJ databases">
        <authorList>
            <person name="Shamseldin A."/>
            <person name="Moawad H."/>
            <person name="Abd El-Rahim W.M."/>
            <person name="Sadowsky M.J."/>
        </authorList>
    </citation>
    <scope>NUCLEOTIDE SEQUENCE</scope>
</reference>
<name>A0A173GPH0_BRAPC</name>
<feature type="transmembrane region" description="Helical" evidence="4">
    <location>
        <begin position="235"/>
        <end position="259"/>
    </location>
</feature>
<proteinExistence type="evidence at transcript level"/>
<evidence type="ECO:0000313" key="6">
    <source>
        <dbReference type="EMBL" id="ANH58168.1"/>
    </source>
</evidence>
<keyword evidence="4" id="KW-0812">Transmembrane</keyword>
<dbReference type="InterPro" id="IPR001611">
    <property type="entry name" value="Leu-rich_rpt"/>
</dbReference>
<evidence type="ECO:0000256" key="3">
    <source>
        <dbReference type="SAM" id="Coils"/>
    </source>
</evidence>
<evidence type="ECO:0000256" key="1">
    <source>
        <dbReference type="ARBA" id="ARBA00022614"/>
    </source>
</evidence>
<dbReference type="InterPro" id="IPR032675">
    <property type="entry name" value="LRR_dom_sf"/>
</dbReference>
<keyword evidence="4" id="KW-1133">Transmembrane helix</keyword>
<dbReference type="PANTHER" id="PTHR48051">
    <property type="match status" value="1"/>
</dbReference>
<protein>
    <submittedName>
        <fullName evidence="6">Leucine-rich repeat-containing protein</fullName>
    </submittedName>
</protein>
<dbReference type="Pfam" id="PF23598">
    <property type="entry name" value="LRR_14"/>
    <property type="match status" value="1"/>
</dbReference>
<dbReference type="PROSITE" id="PS51450">
    <property type="entry name" value="LRR"/>
    <property type="match status" value="2"/>
</dbReference>
<dbReference type="InterPro" id="IPR055414">
    <property type="entry name" value="LRR_R13L4/SHOC2-like"/>
</dbReference>
<evidence type="ECO:0000256" key="2">
    <source>
        <dbReference type="ARBA" id="ARBA00022737"/>
    </source>
</evidence>
<keyword evidence="2" id="KW-0677">Repeat</keyword>
<evidence type="ECO:0000256" key="4">
    <source>
        <dbReference type="SAM" id="Phobius"/>
    </source>
</evidence>
<dbReference type="InterPro" id="IPR003591">
    <property type="entry name" value="Leu-rich_rpt_typical-subtyp"/>
</dbReference>
<feature type="coiled-coil region" evidence="3">
    <location>
        <begin position="142"/>
        <end position="208"/>
    </location>
</feature>
<dbReference type="EMBL" id="KU361813">
    <property type="protein sequence ID" value="ANH58168.1"/>
    <property type="molecule type" value="mRNA"/>
</dbReference>
<dbReference type="InterPro" id="IPR050216">
    <property type="entry name" value="LRR_domain-containing"/>
</dbReference>
<organism evidence="6">
    <name type="scientific">Brachionus plicatilis</name>
    <name type="common">Marine rotifer</name>
    <name type="synonym">Brachionus muelleri</name>
    <dbReference type="NCBI Taxonomy" id="10195"/>
    <lineage>
        <taxon>Eukaryota</taxon>
        <taxon>Metazoa</taxon>
        <taxon>Spiralia</taxon>
        <taxon>Gnathifera</taxon>
        <taxon>Rotifera</taxon>
        <taxon>Eurotatoria</taxon>
        <taxon>Monogononta</taxon>
        <taxon>Pseudotrocha</taxon>
        <taxon>Ploima</taxon>
        <taxon>Brachionidae</taxon>
        <taxon>Brachionus</taxon>
    </lineage>
</organism>
<accession>A0A173GPH0</accession>
<feature type="domain" description="Disease resistance R13L4/SHOC-2-like LRR" evidence="5">
    <location>
        <begin position="18"/>
        <end position="116"/>
    </location>
</feature>
<dbReference type="SMART" id="SM00364">
    <property type="entry name" value="LRR_BAC"/>
    <property type="match status" value="3"/>
</dbReference>